<proteinExistence type="predicted"/>
<reference evidence="4 6" key="2">
    <citation type="submission" date="2018-12" db="EMBL/GenBank/DDBJ databases">
        <authorList>
            <person name="hu s."/>
            <person name="Xu Y."/>
            <person name="Xu B."/>
            <person name="Li F."/>
        </authorList>
    </citation>
    <scope>NUCLEOTIDE SEQUENCE [LARGE SCALE GENOMIC DNA]</scope>
    <source>
        <strain evidence="4 6">KSW2-17</strain>
    </source>
</reference>
<keyword evidence="6" id="KW-1185">Reference proteome</keyword>
<sequence length="175" mass="17784">MRKTTLGPAVVTALLASTVLLITGCTSTSPTEPTVSSSAAESSPDPSTEPSPEATEADGPADAFRAWLTASREPDTEAACALMTDALVDRMIAELAASGVAVSDCDEMISSTAALYAGLGIGADVDITVQEEAADSATLFVVYTDGGDCGTAVLERDAGTRWVINELSEECADGS</sequence>
<dbReference type="Proteomes" id="UP000241203">
    <property type="component" value="Unassembled WGS sequence"/>
</dbReference>
<evidence type="ECO:0000313" key="3">
    <source>
        <dbReference type="EMBL" id="PSL39208.1"/>
    </source>
</evidence>
<keyword evidence="2" id="KW-0732">Signal</keyword>
<protein>
    <recommendedName>
        <fullName evidence="7">Lipoprotein</fullName>
    </recommendedName>
</protein>
<dbReference type="EMBL" id="PYAU01000001">
    <property type="protein sequence ID" value="PSL39208.1"/>
    <property type="molecule type" value="Genomic_DNA"/>
</dbReference>
<evidence type="ECO:0000313" key="4">
    <source>
        <dbReference type="EMBL" id="RUQ86362.1"/>
    </source>
</evidence>
<gene>
    <name evidence="3" type="ORF">CLV49_2842</name>
    <name evidence="4" type="ORF">ELQ93_05030</name>
</gene>
<feature type="region of interest" description="Disordered" evidence="1">
    <location>
        <begin position="27"/>
        <end position="59"/>
    </location>
</feature>
<dbReference type="EMBL" id="RZGY01000001">
    <property type="protein sequence ID" value="RUQ86362.1"/>
    <property type="molecule type" value="Genomic_DNA"/>
</dbReference>
<feature type="signal peptide" evidence="2">
    <location>
        <begin position="1"/>
        <end position="22"/>
    </location>
</feature>
<organism evidence="3 5">
    <name type="scientific">Labedella gwakjiensis</name>
    <dbReference type="NCBI Taxonomy" id="390269"/>
    <lineage>
        <taxon>Bacteria</taxon>
        <taxon>Bacillati</taxon>
        <taxon>Actinomycetota</taxon>
        <taxon>Actinomycetes</taxon>
        <taxon>Micrococcales</taxon>
        <taxon>Microbacteriaceae</taxon>
        <taxon>Labedella</taxon>
    </lineage>
</organism>
<name>A0A2P8GZ17_9MICO</name>
<dbReference type="AlphaFoldDB" id="A0A2P8GZ17"/>
<dbReference type="PROSITE" id="PS51257">
    <property type="entry name" value="PROKAR_LIPOPROTEIN"/>
    <property type="match status" value="1"/>
</dbReference>
<evidence type="ECO:0000313" key="5">
    <source>
        <dbReference type="Proteomes" id="UP000241203"/>
    </source>
</evidence>
<evidence type="ECO:0000256" key="1">
    <source>
        <dbReference type="SAM" id="MobiDB-lite"/>
    </source>
</evidence>
<evidence type="ECO:0008006" key="7">
    <source>
        <dbReference type="Google" id="ProtNLM"/>
    </source>
</evidence>
<dbReference type="RefSeq" id="WP_127054264.1">
    <property type="nucleotide sequence ID" value="NZ_PYAU01000001.1"/>
</dbReference>
<evidence type="ECO:0000256" key="2">
    <source>
        <dbReference type="SAM" id="SignalP"/>
    </source>
</evidence>
<dbReference type="OrthoDB" id="4829006at2"/>
<accession>A0A2P8GZ17</accession>
<dbReference type="Proteomes" id="UP000268291">
    <property type="component" value="Unassembled WGS sequence"/>
</dbReference>
<feature type="compositionally biased region" description="Low complexity" evidence="1">
    <location>
        <begin position="27"/>
        <end position="54"/>
    </location>
</feature>
<feature type="chain" id="PRO_5039256668" description="Lipoprotein" evidence="2">
    <location>
        <begin position="23"/>
        <end position="175"/>
    </location>
</feature>
<evidence type="ECO:0000313" key="6">
    <source>
        <dbReference type="Proteomes" id="UP000268291"/>
    </source>
</evidence>
<reference evidence="3 5" key="1">
    <citation type="submission" date="2018-03" db="EMBL/GenBank/DDBJ databases">
        <title>Genomic Encyclopedia of Archaeal and Bacterial Type Strains, Phase II (KMG-II): from individual species to whole genera.</title>
        <authorList>
            <person name="Goeker M."/>
        </authorList>
    </citation>
    <scope>NUCLEOTIDE SEQUENCE [LARGE SCALE GENOMIC DNA]</scope>
    <source>
        <strain evidence="3 5">DSM 21548</strain>
    </source>
</reference>
<comment type="caution">
    <text evidence="3">The sequence shown here is derived from an EMBL/GenBank/DDBJ whole genome shotgun (WGS) entry which is preliminary data.</text>
</comment>